<name>A0A0L6UAH6_9BASI</name>
<gene>
    <name evidence="1" type="ORF">VP01_7g3</name>
</gene>
<keyword evidence="2" id="KW-1185">Reference proteome</keyword>
<dbReference type="STRING" id="27349.A0A0L6UAH6"/>
<sequence>MKIHTQNICASWCYSRQTNGICCSQLTYHSVLLISSSKTQPSLEFGHERMHCSTSPHFSLMCTCCALKRLVFNSPKIVPNHHYGLHLPEQLGKNINRMLQQMNTNGIIQRFQFQTSGLLLQNEHGADSIQPKQKVLVKVHPNIYGVFFSEAQL</sequence>
<dbReference type="OrthoDB" id="3239894at2759"/>
<accession>A0A0L6UAH6</accession>
<organism evidence="1 2">
    <name type="scientific">Puccinia sorghi</name>
    <dbReference type="NCBI Taxonomy" id="27349"/>
    <lineage>
        <taxon>Eukaryota</taxon>
        <taxon>Fungi</taxon>
        <taxon>Dikarya</taxon>
        <taxon>Basidiomycota</taxon>
        <taxon>Pucciniomycotina</taxon>
        <taxon>Pucciniomycetes</taxon>
        <taxon>Pucciniales</taxon>
        <taxon>Pucciniaceae</taxon>
        <taxon>Puccinia</taxon>
    </lineage>
</organism>
<proteinExistence type="predicted"/>
<evidence type="ECO:0000313" key="2">
    <source>
        <dbReference type="Proteomes" id="UP000037035"/>
    </source>
</evidence>
<dbReference type="VEuPathDB" id="FungiDB:VP01_7g3"/>
<dbReference type="EMBL" id="LAVV01013495">
    <property type="protein sequence ID" value="KNZ45563.1"/>
    <property type="molecule type" value="Genomic_DNA"/>
</dbReference>
<dbReference type="Proteomes" id="UP000037035">
    <property type="component" value="Unassembled WGS sequence"/>
</dbReference>
<reference evidence="1 2" key="1">
    <citation type="submission" date="2015-08" db="EMBL/GenBank/DDBJ databases">
        <title>Next Generation Sequencing and Analysis of the Genome of Puccinia sorghi L Schw, the Causal Agent of Maize Common Rust.</title>
        <authorList>
            <person name="Rochi L."/>
            <person name="Burguener G."/>
            <person name="Darino M."/>
            <person name="Turjanski A."/>
            <person name="Kreff E."/>
            <person name="Dieguez M.J."/>
            <person name="Sacco F."/>
        </authorList>
    </citation>
    <scope>NUCLEOTIDE SEQUENCE [LARGE SCALE GENOMIC DNA]</scope>
    <source>
        <strain evidence="1 2">RO10H11247</strain>
    </source>
</reference>
<evidence type="ECO:0000313" key="1">
    <source>
        <dbReference type="EMBL" id="KNZ45563.1"/>
    </source>
</evidence>
<comment type="caution">
    <text evidence="1">The sequence shown here is derived from an EMBL/GenBank/DDBJ whole genome shotgun (WGS) entry which is preliminary data.</text>
</comment>
<protein>
    <submittedName>
        <fullName evidence="1">Uncharacterized protein</fullName>
    </submittedName>
</protein>
<dbReference type="AlphaFoldDB" id="A0A0L6UAH6"/>